<sequence length="48" mass="5665">MCVFPVMMRTPVLFFCSSIHYIKGEFIQQGLFLKKKRTKGLADWKNIL</sequence>
<keyword evidence="2" id="KW-1185">Reference proteome</keyword>
<proteinExistence type="predicted"/>
<gene>
    <name evidence="1" type="ordered locus">BPUM_2999</name>
</gene>
<accession>A8FHD6</accession>
<reference evidence="1 2" key="3">
    <citation type="journal article" date="2013" name="PLoS ONE">
        <title>Candidate genes that may be responsible for the unusual resistances exhibited by Bacillus pumilus SAFR-032 spores.</title>
        <authorList>
            <person name="Tirumalai M.R."/>
            <person name="Rastogi R."/>
            <person name="Zamani N."/>
            <person name="O'Bryant Williams E."/>
            <person name="Allen S."/>
            <person name="Diouf F."/>
            <person name="Kwende S."/>
            <person name="Weinstock G.M."/>
            <person name="Venkateswaran K.J."/>
            <person name="Fox G.E."/>
        </authorList>
    </citation>
    <scope>NUCLEOTIDE SEQUENCE [LARGE SCALE GENOMIC DNA]</scope>
    <source>
        <strain evidence="1 2">SAFR-032</strain>
    </source>
</reference>
<dbReference type="Proteomes" id="UP000001355">
    <property type="component" value="Chromosome"/>
</dbReference>
<protein>
    <submittedName>
        <fullName evidence="1">Uncharacterized protein</fullName>
    </submittedName>
</protein>
<dbReference type="EMBL" id="CP000813">
    <property type="protein sequence ID" value="ABV63653.1"/>
    <property type="molecule type" value="Genomic_DNA"/>
</dbReference>
<dbReference type="HOGENOM" id="CLU_3149606_0_0_9"/>
<dbReference type="STRING" id="315750.BPUM_2999"/>
<organism evidence="1 2">
    <name type="scientific">Bacillus pumilus (strain SAFR-032)</name>
    <dbReference type="NCBI Taxonomy" id="315750"/>
    <lineage>
        <taxon>Bacteria</taxon>
        <taxon>Bacillati</taxon>
        <taxon>Bacillota</taxon>
        <taxon>Bacilli</taxon>
        <taxon>Bacillales</taxon>
        <taxon>Bacillaceae</taxon>
        <taxon>Bacillus</taxon>
    </lineage>
</organism>
<evidence type="ECO:0000313" key="2">
    <source>
        <dbReference type="Proteomes" id="UP000001355"/>
    </source>
</evidence>
<reference evidence="1 2" key="2">
    <citation type="journal article" date="2013" name="Extremophiles">
        <title>An ICEBs1-like element may be associated with the extreme radiation and desiccation resistance of Bacillus pumilus SAFR-032 spores.</title>
        <authorList>
            <person name="Tirumalai M.R."/>
            <person name="Fox G.E."/>
        </authorList>
    </citation>
    <scope>NUCLEOTIDE SEQUENCE [LARGE SCALE GENOMIC DNA]</scope>
    <source>
        <strain evidence="1 2">SAFR-032</strain>
    </source>
</reference>
<name>A8FHD6_BACP2</name>
<dbReference type="AlphaFoldDB" id="A8FHD6"/>
<evidence type="ECO:0000313" key="1">
    <source>
        <dbReference type="EMBL" id="ABV63653.1"/>
    </source>
</evidence>
<dbReference type="KEGG" id="bpu:BPUM_2999"/>
<reference evidence="1 2" key="1">
    <citation type="journal article" date="2007" name="PLoS ONE">
        <title>Paradoxical DNA repair and peroxide resistance gene conservation in Bacillus pumilus SAFR-032.</title>
        <authorList>
            <person name="Gioia J."/>
            <person name="Yerrapragada S."/>
            <person name="Qin X."/>
            <person name="Jiang H."/>
            <person name="Igboeli O.C."/>
            <person name="Muzny D."/>
            <person name="Dugan-Rocha S."/>
            <person name="Ding Y."/>
            <person name="Hawes A."/>
            <person name="Liu W."/>
            <person name="Perez L."/>
            <person name="Kovar C."/>
            <person name="Dinh H."/>
            <person name="Lee S."/>
            <person name="Nazareth L."/>
            <person name="Blyth P."/>
            <person name="Holder M."/>
            <person name="Buhay C."/>
            <person name="Tirumalai M.R."/>
            <person name="Liu Y."/>
            <person name="Dasgupta I."/>
            <person name="Bokhetache L."/>
            <person name="Fujita M."/>
            <person name="Karouia F."/>
            <person name="Eswara Moorthy P."/>
            <person name="Siefert J."/>
            <person name="Uzman A."/>
            <person name="Buzumbo P."/>
            <person name="Verma A."/>
            <person name="Zwiya H."/>
            <person name="McWilliams B.D."/>
            <person name="Olowu A."/>
            <person name="Clinkenbeard K.D."/>
            <person name="Newcombe D."/>
            <person name="Golebiewski L."/>
            <person name="Petrosino J.F."/>
            <person name="Nicholson W.L."/>
            <person name="Fox G.E."/>
            <person name="Venkateswaran K."/>
            <person name="Highlander S.K."/>
            <person name="Weinstock G.M."/>
        </authorList>
    </citation>
    <scope>NUCLEOTIDE SEQUENCE [LARGE SCALE GENOMIC DNA]</scope>
    <source>
        <strain evidence="1 2">SAFR-032</strain>
    </source>
</reference>